<dbReference type="Pfam" id="PF01191">
    <property type="entry name" value="RNA_pol_Rpb5_C"/>
    <property type="match status" value="1"/>
</dbReference>
<organism evidence="3">
    <name type="scientific">Pithovirus LCPAC104</name>
    <dbReference type="NCBI Taxonomy" id="2506589"/>
    <lineage>
        <taxon>Viruses</taxon>
        <taxon>Pithoviruses</taxon>
    </lineage>
</organism>
<name>A0A481Z6E0_9VIRU</name>
<evidence type="ECO:0000256" key="1">
    <source>
        <dbReference type="ARBA" id="ARBA00023163"/>
    </source>
</evidence>
<dbReference type="Gene3D" id="3.40.1340.10">
    <property type="entry name" value="RNA polymerase, Rpb5, N-terminal domain"/>
    <property type="match status" value="1"/>
</dbReference>
<gene>
    <name evidence="3" type="ORF">LCPAC104_01860</name>
</gene>
<feature type="domain" description="RNA polymerase subunit H/Rpb5 C-terminal" evidence="2">
    <location>
        <begin position="149"/>
        <end position="225"/>
    </location>
</feature>
<dbReference type="SUPFAM" id="SSF53036">
    <property type="entry name" value="Eukaryotic RPB5 N-terminal domain"/>
    <property type="match status" value="1"/>
</dbReference>
<dbReference type="InterPro" id="IPR036710">
    <property type="entry name" value="RNA_pol_Rpb5_N_sf"/>
</dbReference>
<protein>
    <submittedName>
        <fullName evidence="3">DNA-directed RNA polymerase subunit 5</fullName>
    </submittedName>
</protein>
<dbReference type="GO" id="GO:0003677">
    <property type="term" value="F:DNA binding"/>
    <property type="evidence" value="ECO:0007669"/>
    <property type="project" value="InterPro"/>
</dbReference>
<dbReference type="PANTHER" id="PTHR10535:SF0">
    <property type="entry name" value="DNA-DIRECTED RNA POLYMERASES I, II, AND III SUBUNIT RPABC1"/>
    <property type="match status" value="1"/>
</dbReference>
<dbReference type="SUPFAM" id="SSF55287">
    <property type="entry name" value="RPB5-like RNA polymerase subunit"/>
    <property type="match status" value="1"/>
</dbReference>
<dbReference type="GO" id="GO:0006366">
    <property type="term" value="P:transcription by RNA polymerase II"/>
    <property type="evidence" value="ECO:0007669"/>
    <property type="project" value="TreeGrafter"/>
</dbReference>
<dbReference type="GO" id="GO:0000428">
    <property type="term" value="C:DNA-directed RNA polymerase complex"/>
    <property type="evidence" value="ECO:0007669"/>
    <property type="project" value="UniProtKB-KW"/>
</dbReference>
<keyword evidence="3" id="KW-0240">DNA-directed RNA polymerase</keyword>
<dbReference type="InterPro" id="IPR014381">
    <property type="entry name" value="Arch_Rpo5/euc_Rpb5"/>
</dbReference>
<evidence type="ECO:0000313" key="3">
    <source>
        <dbReference type="EMBL" id="QBK90689.1"/>
    </source>
</evidence>
<dbReference type="EMBL" id="MK500496">
    <property type="protein sequence ID" value="QBK90689.1"/>
    <property type="molecule type" value="Genomic_DNA"/>
</dbReference>
<reference evidence="3" key="1">
    <citation type="journal article" date="2019" name="MBio">
        <title>Virus Genomes from Deep Sea Sediments Expand the Ocean Megavirome and Support Independent Origins of Viral Gigantism.</title>
        <authorList>
            <person name="Backstrom D."/>
            <person name="Yutin N."/>
            <person name="Jorgensen S.L."/>
            <person name="Dharamshi J."/>
            <person name="Homa F."/>
            <person name="Zaremba-Niedwiedzka K."/>
            <person name="Spang A."/>
            <person name="Wolf Y.I."/>
            <person name="Koonin E.V."/>
            <person name="Ettema T.J."/>
        </authorList>
    </citation>
    <scope>NUCLEOTIDE SEQUENCE</scope>
</reference>
<dbReference type="PIRSF" id="PIRSF000747">
    <property type="entry name" value="RPB5"/>
    <property type="match status" value="1"/>
</dbReference>
<dbReference type="GO" id="GO:0042797">
    <property type="term" value="P:tRNA transcription by RNA polymerase III"/>
    <property type="evidence" value="ECO:0007669"/>
    <property type="project" value="TreeGrafter"/>
</dbReference>
<sequence length="244" mass="29181">MEFFFDKDEINTKYSLYYRIKFNQIIMFENRDYNISEEDSNLLNFNSKEFAEHFINKSKKENKNFLDLLNNTYTKKDGNKVIVFYIMELSDSITTDKIKNILNFMINNMINHSVIISNAKISSSNKNNFSTSFPAFEIEHFLFNQISHNPTKHFIVPKHIKISENEKQKFLSENNFNLENLPKILITDPIVRYYNFKIGDILEIIRKNISDQKLLVNSYKFYRIVVKSYRQSIKSEQEEKEIEI</sequence>
<dbReference type="GO" id="GO:0003899">
    <property type="term" value="F:DNA-directed RNA polymerase activity"/>
    <property type="evidence" value="ECO:0007669"/>
    <property type="project" value="InterPro"/>
</dbReference>
<keyword evidence="1" id="KW-0804">Transcription</keyword>
<dbReference type="GO" id="GO:0006362">
    <property type="term" value="P:transcription elongation by RNA polymerase I"/>
    <property type="evidence" value="ECO:0007669"/>
    <property type="project" value="TreeGrafter"/>
</dbReference>
<evidence type="ECO:0000259" key="2">
    <source>
        <dbReference type="Pfam" id="PF01191"/>
    </source>
</evidence>
<proteinExistence type="predicted"/>
<dbReference type="InterPro" id="IPR000783">
    <property type="entry name" value="RNA_pol_subH/Rpb5_C"/>
</dbReference>
<accession>A0A481Z6E0</accession>
<dbReference type="PANTHER" id="PTHR10535">
    <property type="entry name" value="DNA-DIRECTED RNA POLYMERASES I, II, AND III SUBUNIT RPABC1"/>
    <property type="match status" value="1"/>
</dbReference>
<dbReference type="InterPro" id="IPR035913">
    <property type="entry name" value="RPB5-like_sf"/>
</dbReference>
<dbReference type="Gene3D" id="3.90.940.20">
    <property type="entry name" value="RPB5-like RNA polymerase subunit"/>
    <property type="match status" value="1"/>
</dbReference>